<proteinExistence type="predicted"/>
<dbReference type="EMBL" id="UYSL01001399">
    <property type="protein sequence ID" value="VDL65189.1"/>
    <property type="molecule type" value="Genomic_DNA"/>
</dbReference>
<dbReference type="InterPro" id="IPR015943">
    <property type="entry name" value="WD40/YVTN_repeat-like_dom_sf"/>
</dbReference>
<dbReference type="InterPro" id="IPR001680">
    <property type="entry name" value="WD40_rpt"/>
</dbReference>
<reference evidence="1 2" key="2">
    <citation type="submission" date="2018-11" db="EMBL/GenBank/DDBJ databases">
        <authorList>
            <consortium name="Pathogen Informatics"/>
        </authorList>
    </citation>
    <scope>NUCLEOTIDE SEQUENCE [LARGE SCALE GENOMIC DNA]</scope>
</reference>
<organism evidence="3">
    <name type="scientific">Nippostrongylus brasiliensis</name>
    <name type="common">Rat hookworm</name>
    <dbReference type="NCBI Taxonomy" id="27835"/>
    <lineage>
        <taxon>Eukaryota</taxon>
        <taxon>Metazoa</taxon>
        <taxon>Ecdysozoa</taxon>
        <taxon>Nematoda</taxon>
        <taxon>Chromadorea</taxon>
        <taxon>Rhabditida</taxon>
        <taxon>Rhabditina</taxon>
        <taxon>Rhabditomorpha</taxon>
        <taxon>Strongyloidea</taxon>
        <taxon>Heligmosomidae</taxon>
        <taxon>Nippostrongylus</taxon>
    </lineage>
</organism>
<dbReference type="PANTHER" id="PTHR46202:SF1">
    <property type="entry name" value="DNA EXCISION REPAIR PROTEIN ERCC-8"/>
    <property type="match status" value="1"/>
</dbReference>
<dbReference type="Proteomes" id="UP000271162">
    <property type="component" value="Unassembled WGS sequence"/>
</dbReference>
<name>A0A0N4XGH9_NIPBR</name>
<dbReference type="InterPro" id="IPR036322">
    <property type="entry name" value="WD40_repeat_dom_sf"/>
</dbReference>
<keyword evidence="2" id="KW-1185">Reference proteome</keyword>
<reference evidence="3" key="1">
    <citation type="submission" date="2017-02" db="UniProtKB">
        <authorList>
            <consortium name="WormBaseParasite"/>
        </authorList>
    </citation>
    <scope>IDENTIFICATION</scope>
</reference>
<accession>A0A0N4XGH9</accession>
<evidence type="ECO:0000313" key="1">
    <source>
        <dbReference type="EMBL" id="VDL65189.1"/>
    </source>
</evidence>
<gene>
    <name evidence="1" type="ORF">NBR_LOCUS1632</name>
</gene>
<evidence type="ECO:0000313" key="2">
    <source>
        <dbReference type="Proteomes" id="UP000271162"/>
    </source>
</evidence>
<protein>
    <submittedName>
        <fullName evidence="3">WD_REPEATS_REGION domain-containing protein</fullName>
    </submittedName>
</protein>
<sequence>MAESCMAVPVGALRERELGRARYGHLSTIAYDNRLESLRILYKHPIPNVTTPISCMDIDRVANSYLLCGGISGKIYLSNLNISDVYGPIAKEKFTLPDSLRHKYFVTSCQWYHDIRLFLSVSTGGDLTAWDLNSLEDLETYQICDSGKWRPQLHWNEVEKNNPLIAITDGTNHVRLYDLR</sequence>
<dbReference type="SMART" id="SM00320">
    <property type="entry name" value="WD40"/>
    <property type="match status" value="2"/>
</dbReference>
<dbReference type="GO" id="GO:0000209">
    <property type="term" value="P:protein polyubiquitination"/>
    <property type="evidence" value="ECO:0007669"/>
    <property type="project" value="TreeGrafter"/>
</dbReference>
<dbReference type="GO" id="GO:0000109">
    <property type="term" value="C:nucleotide-excision repair complex"/>
    <property type="evidence" value="ECO:0007669"/>
    <property type="project" value="TreeGrafter"/>
</dbReference>
<dbReference type="GO" id="GO:0043161">
    <property type="term" value="P:proteasome-mediated ubiquitin-dependent protein catabolic process"/>
    <property type="evidence" value="ECO:0007669"/>
    <property type="project" value="TreeGrafter"/>
</dbReference>
<dbReference type="GO" id="GO:0031464">
    <property type="term" value="C:Cul4A-RING E3 ubiquitin ligase complex"/>
    <property type="evidence" value="ECO:0007669"/>
    <property type="project" value="TreeGrafter"/>
</dbReference>
<dbReference type="Gene3D" id="2.130.10.10">
    <property type="entry name" value="YVTN repeat-like/Quinoprotein amine dehydrogenase"/>
    <property type="match status" value="1"/>
</dbReference>
<dbReference type="STRING" id="27835.A0A0N4XGH9"/>
<dbReference type="PANTHER" id="PTHR46202">
    <property type="entry name" value="DNA EXCISION REPAIR PROTEIN ERCC-8"/>
    <property type="match status" value="1"/>
</dbReference>
<dbReference type="GO" id="GO:0006283">
    <property type="term" value="P:transcription-coupled nucleotide-excision repair"/>
    <property type="evidence" value="ECO:0007669"/>
    <property type="project" value="InterPro"/>
</dbReference>
<dbReference type="WBParaSite" id="NBR_0000163101-mRNA-1">
    <property type="protein sequence ID" value="NBR_0000163101-mRNA-1"/>
    <property type="gene ID" value="NBR_0000163101"/>
</dbReference>
<dbReference type="SUPFAM" id="SSF50978">
    <property type="entry name" value="WD40 repeat-like"/>
    <property type="match status" value="1"/>
</dbReference>
<dbReference type="InterPro" id="IPR042238">
    <property type="entry name" value="Rad28/ERCC8/Ckn1/ATCSA-1"/>
</dbReference>
<evidence type="ECO:0000313" key="3">
    <source>
        <dbReference type="WBParaSite" id="NBR_0000163101-mRNA-1"/>
    </source>
</evidence>
<dbReference type="AlphaFoldDB" id="A0A0N4XGH9"/>